<organism evidence="2 3">
    <name type="scientific">Ruminococcus bicirculans</name>
    <name type="common">ex Wegman et al. 2014</name>
    <dbReference type="NCBI Taxonomy" id="1160721"/>
    <lineage>
        <taxon>Bacteria</taxon>
        <taxon>Bacillati</taxon>
        <taxon>Bacillota</taxon>
        <taxon>Clostridia</taxon>
        <taxon>Eubacteriales</taxon>
        <taxon>Oscillospiraceae</taxon>
        <taxon>Ruminococcus</taxon>
    </lineage>
</organism>
<keyword evidence="1" id="KW-0732">Signal</keyword>
<dbReference type="EMBL" id="JAQMLV010000014">
    <property type="protein sequence ID" value="MDB8745481.1"/>
    <property type="molecule type" value="Genomic_DNA"/>
</dbReference>
<proteinExistence type="predicted"/>
<name>A0AAW6E8U3_9FIRM</name>
<evidence type="ECO:0000313" key="2">
    <source>
        <dbReference type="EMBL" id="MDB8745481.1"/>
    </source>
</evidence>
<gene>
    <name evidence="2" type="ORF">PNU62_10670</name>
</gene>
<comment type="caution">
    <text evidence="2">The sequence shown here is derived from an EMBL/GenBank/DDBJ whole genome shotgun (WGS) entry which is preliminary data.</text>
</comment>
<evidence type="ECO:0000313" key="3">
    <source>
        <dbReference type="Proteomes" id="UP001211015"/>
    </source>
</evidence>
<protein>
    <submittedName>
        <fullName evidence="2">Cyclic lactone autoinducer peptide</fullName>
    </submittedName>
</protein>
<dbReference type="NCBIfam" id="TIGR04223">
    <property type="entry name" value="quorum_AgrD"/>
    <property type="match status" value="1"/>
</dbReference>
<reference evidence="2" key="1">
    <citation type="submission" date="2023-01" db="EMBL/GenBank/DDBJ databases">
        <title>Human gut microbiome strain richness.</title>
        <authorList>
            <person name="Chen-Liaw A."/>
        </authorList>
    </citation>
    <scope>NUCLEOTIDE SEQUENCE</scope>
    <source>
        <strain evidence="2">1001275st1_F4_1001275B_160808</strain>
    </source>
</reference>
<sequence length="47" mass="5223">MLKFFKKYGGMFAALALTITAVNVNSACFWIANQPKLPADAKSLRKF</sequence>
<dbReference type="RefSeq" id="WP_117864983.1">
    <property type="nucleotide sequence ID" value="NZ_JAQMLW010000019.1"/>
</dbReference>
<dbReference type="AlphaFoldDB" id="A0AAW6E8U3"/>
<evidence type="ECO:0000256" key="1">
    <source>
        <dbReference type="SAM" id="SignalP"/>
    </source>
</evidence>
<accession>A0AAW6E8U3</accession>
<feature type="signal peptide" evidence="1">
    <location>
        <begin position="1"/>
        <end position="21"/>
    </location>
</feature>
<dbReference type="Proteomes" id="UP001211015">
    <property type="component" value="Unassembled WGS sequence"/>
</dbReference>
<feature type="chain" id="PRO_5043420051" evidence="1">
    <location>
        <begin position="22"/>
        <end position="47"/>
    </location>
</feature>
<dbReference type="InterPro" id="IPR009229">
    <property type="entry name" value="AgrD"/>
</dbReference>